<dbReference type="PANTHER" id="PTHR15139:SF0">
    <property type="entry name" value="TUBULIN-SPECIFIC CHAPERONE C"/>
    <property type="match status" value="1"/>
</dbReference>
<dbReference type="InterPro" id="IPR027684">
    <property type="entry name" value="TBCC"/>
</dbReference>
<keyword evidence="8" id="KW-1185">Reference proteome</keyword>
<reference evidence="7 8" key="1">
    <citation type="submission" date="2019-10" db="EMBL/GenBank/DDBJ databases">
        <authorList>
            <person name="Palmer J.M."/>
        </authorList>
    </citation>
    <scope>NUCLEOTIDE SEQUENCE [LARGE SCALE GENOMIC DNA]</scope>
    <source>
        <strain evidence="7 8">TWF730</strain>
    </source>
</reference>
<evidence type="ECO:0000256" key="4">
    <source>
        <dbReference type="ARBA" id="ARBA00023186"/>
    </source>
</evidence>
<comment type="subcellular location">
    <subcellularLocation>
        <location evidence="1">Cytoplasm</location>
    </subcellularLocation>
</comment>
<accession>A0AAV9UN19</accession>
<dbReference type="Gene3D" id="2.160.20.70">
    <property type="match status" value="1"/>
</dbReference>
<comment type="similarity">
    <text evidence="2">Belongs to the TBCC family.</text>
</comment>
<dbReference type="InterPro" id="IPR038397">
    <property type="entry name" value="TBCC_N_sf"/>
</dbReference>
<dbReference type="Pfam" id="PF07986">
    <property type="entry name" value="TBCC"/>
    <property type="match status" value="1"/>
</dbReference>
<evidence type="ECO:0000256" key="1">
    <source>
        <dbReference type="ARBA" id="ARBA00004496"/>
    </source>
</evidence>
<evidence type="ECO:0000313" key="7">
    <source>
        <dbReference type="EMBL" id="KAK6346032.1"/>
    </source>
</evidence>
<name>A0AAV9UN19_9PEZI</name>
<organism evidence="7 8">
    <name type="scientific">Orbilia blumenaviensis</name>
    <dbReference type="NCBI Taxonomy" id="1796055"/>
    <lineage>
        <taxon>Eukaryota</taxon>
        <taxon>Fungi</taxon>
        <taxon>Dikarya</taxon>
        <taxon>Ascomycota</taxon>
        <taxon>Pezizomycotina</taxon>
        <taxon>Orbiliomycetes</taxon>
        <taxon>Orbiliales</taxon>
        <taxon>Orbiliaceae</taxon>
        <taxon>Orbilia</taxon>
    </lineage>
</organism>
<evidence type="ECO:0000256" key="3">
    <source>
        <dbReference type="ARBA" id="ARBA00022490"/>
    </source>
</evidence>
<dbReference type="Proteomes" id="UP001373714">
    <property type="component" value="Unassembled WGS sequence"/>
</dbReference>
<feature type="domain" description="C-CAP/cofactor C-like" evidence="6">
    <location>
        <begin position="131"/>
        <end position="294"/>
    </location>
</feature>
<protein>
    <recommendedName>
        <fullName evidence="6">C-CAP/cofactor C-like domain-containing protein</fullName>
    </recommendedName>
</protein>
<dbReference type="GO" id="GO:0007023">
    <property type="term" value="P:post-chaperonin tubulin folding pathway"/>
    <property type="evidence" value="ECO:0007669"/>
    <property type="project" value="InterPro"/>
</dbReference>
<feature type="region of interest" description="Disordered" evidence="5">
    <location>
        <begin position="88"/>
        <end position="163"/>
    </location>
</feature>
<dbReference type="InterPro" id="IPR016098">
    <property type="entry name" value="CAP/MinC_C"/>
</dbReference>
<dbReference type="GO" id="GO:0005737">
    <property type="term" value="C:cytoplasm"/>
    <property type="evidence" value="ECO:0007669"/>
    <property type="project" value="UniProtKB-SubCell"/>
</dbReference>
<feature type="compositionally biased region" description="Low complexity" evidence="5">
    <location>
        <begin position="127"/>
        <end position="163"/>
    </location>
</feature>
<dbReference type="InterPro" id="IPR012945">
    <property type="entry name" value="Tubulin-bd_cofactor_C_dom"/>
</dbReference>
<gene>
    <name evidence="7" type="ORF">TWF730_010366</name>
</gene>
<dbReference type="PANTHER" id="PTHR15139">
    <property type="entry name" value="TUBULIN FOLDING COFACTOR C"/>
    <property type="match status" value="1"/>
</dbReference>
<keyword evidence="4" id="KW-0143">Chaperone</keyword>
<dbReference type="SMART" id="SM00673">
    <property type="entry name" value="CARP"/>
    <property type="match status" value="1"/>
</dbReference>
<evidence type="ECO:0000256" key="5">
    <source>
        <dbReference type="SAM" id="MobiDB-lite"/>
    </source>
</evidence>
<keyword evidence="3" id="KW-0963">Cytoplasm</keyword>
<proteinExistence type="inferred from homology"/>
<feature type="compositionally biased region" description="Low complexity" evidence="5">
    <location>
        <begin position="107"/>
        <end position="119"/>
    </location>
</feature>
<dbReference type="EMBL" id="JAVHNS010000008">
    <property type="protein sequence ID" value="KAK6346032.1"/>
    <property type="molecule type" value="Genomic_DNA"/>
</dbReference>
<dbReference type="AlphaFoldDB" id="A0AAV9UN19"/>
<dbReference type="GO" id="GO:0007021">
    <property type="term" value="P:tubulin complex assembly"/>
    <property type="evidence" value="ECO:0007669"/>
    <property type="project" value="TreeGrafter"/>
</dbReference>
<comment type="caution">
    <text evidence="7">The sequence shown here is derived from an EMBL/GenBank/DDBJ whole genome shotgun (WGS) entry which is preliminary data.</text>
</comment>
<sequence>MDEQPTDPKPAFHLQFTTAIQSLTDQITTLPNLRTGSSQQQDLISAILSKISALTHDLKDAANYLPGYDQRIYSEQLKATTDALNTARKASAPRTKFAFKARARGDASSSSSSSSTITTPTPPPPATASTPKQPSTTTTATTTTLSNLTSTRTHTPPATTDSTILSLSNLTSCIITPQSQSQSPQTNNNNNNNPFTTATITSITTSILIILPQISGPTHLTNLTSSILVISCHQFRLHDSKNLDIYLSCRGRPIIERCSNIRVARIPERWAHLRVDADGAGGEDRWDQVDDFNWLKEGRRSPNWRVMEEGEGVDEEGWGRVLEGVGGVEDEDLRRKLLPGL</sequence>
<dbReference type="Gene3D" id="1.20.58.1250">
    <property type="entry name" value="Tubulin Binding Cofactor C, N-terminal domain"/>
    <property type="match status" value="1"/>
</dbReference>
<dbReference type="InterPro" id="IPR006599">
    <property type="entry name" value="CARP_motif"/>
</dbReference>
<dbReference type="InterPro" id="IPR017901">
    <property type="entry name" value="C-CAP_CF_C-like"/>
</dbReference>
<evidence type="ECO:0000313" key="8">
    <source>
        <dbReference type="Proteomes" id="UP001373714"/>
    </source>
</evidence>
<evidence type="ECO:0000259" key="6">
    <source>
        <dbReference type="PROSITE" id="PS51329"/>
    </source>
</evidence>
<evidence type="ECO:0000256" key="2">
    <source>
        <dbReference type="ARBA" id="ARBA00008848"/>
    </source>
</evidence>
<dbReference type="PROSITE" id="PS51329">
    <property type="entry name" value="C_CAP_COFACTOR_C"/>
    <property type="match status" value="1"/>
</dbReference>